<gene>
    <name evidence="1" type="ORF">Q31a_57290</name>
</gene>
<protein>
    <submittedName>
        <fullName evidence="1">Uncharacterized protein</fullName>
    </submittedName>
</protein>
<proteinExistence type="predicted"/>
<evidence type="ECO:0000313" key="2">
    <source>
        <dbReference type="Proteomes" id="UP000318017"/>
    </source>
</evidence>
<keyword evidence="2" id="KW-1185">Reference proteome</keyword>
<reference evidence="1 2" key="1">
    <citation type="submission" date="2019-02" db="EMBL/GenBank/DDBJ databases">
        <title>Deep-cultivation of Planctomycetes and their phenomic and genomic characterization uncovers novel biology.</title>
        <authorList>
            <person name="Wiegand S."/>
            <person name="Jogler M."/>
            <person name="Boedeker C."/>
            <person name="Pinto D."/>
            <person name="Vollmers J."/>
            <person name="Rivas-Marin E."/>
            <person name="Kohn T."/>
            <person name="Peeters S.H."/>
            <person name="Heuer A."/>
            <person name="Rast P."/>
            <person name="Oberbeckmann S."/>
            <person name="Bunk B."/>
            <person name="Jeske O."/>
            <person name="Meyerdierks A."/>
            <person name="Storesund J.E."/>
            <person name="Kallscheuer N."/>
            <person name="Luecker S."/>
            <person name="Lage O.M."/>
            <person name="Pohl T."/>
            <person name="Merkel B.J."/>
            <person name="Hornburger P."/>
            <person name="Mueller R.-W."/>
            <person name="Bruemmer F."/>
            <person name="Labrenz M."/>
            <person name="Spormann A.M."/>
            <person name="Op den Camp H."/>
            <person name="Overmann J."/>
            <person name="Amann R."/>
            <person name="Jetten M.S.M."/>
            <person name="Mascher T."/>
            <person name="Medema M.H."/>
            <person name="Devos D.P."/>
            <person name="Kaster A.-K."/>
            <person name="Ovreas L."/>
            <person name="Rohde M."/>
            <person name="Galperin M.Y."/>
            <person name="Jogler C."/>
        </authorList>
    </citation>
    <scope>NUCLEOTIDE SEQUENCE [LARGE SCALE GENOMIC DNA]</scope>
    <source>
        <strain evidence="1 2">Q31a</strain>
    </source>
</reference>
<dbReference type="AlphaFoldDB" id="A0A518GFG4"/>
<accession>A0A518GFG4</accession>
<sequence>MRLRQKLLDSTVLPMCHHPAHQNQRRNVSPSILAPAVVPDRHFGRKVKAGRWNACERMIAVLASAAFSRGWPLDFLGFTVWFVGKREDTVRGTMLPWGGGLKSTGGWQLDWVLCIFSHCPPPGCRARKLRQVAALHMECDDSSSLWSGGLDGSG</sequence>
<dbReference type="KEGG" id="ahel:Q31a_57290"/>
<organism evidence="1 2">
    <name type="scientific">Aureliella helgolandensis</name>
    <dbReference type="NCBI Taxonomy" id="2527968"/>
    <lineage>
        <taxon>Bacteria</taxon>
        <taxon>Pseudomonadati</taxon>
        <taxon>Planctomycetota</taxon>
        <taxon>Planctomycetia</taxon>
        <taxon>Pirellulales</taxon>
        <taxon>Pirellulaceae</taxon>
        <taxon>Aureliella</taxon>
    </lineage>
</organism>
<name>A0A518GFG4_9BACT</name>
<dbReference type="EMBL" id="CP036298">
    <property type="protein sequence ID" value="QDV27341.1"/>
    <property type="molecule type" value="Genomic_DNA"/>
</dbReference>
<dbReference type="Proteomes" id="UP000318017">
    <property type="component" value="Chromosome"/>
</dbReference>
<evidence type="ECO:0000313" key="1">
    <source>
        <dbReference type="EMBL" id="QDV27341.1"/>
    </source>
</evidence>